<proteinExistence type="inferred from homology"/>
<protein>
    <recommendedName>
        <fullName evidence="2">Peptidyl-prolyl cis-trans isomerase</fullName>
        <shortName evidence="2">PPIase</shortName>
        <ecNumber evidence="2">5.2.1.8</ecNumber>
    </recommendedName>
</protein>
<evidence type="ECO:0000256" key="2">
    <source>
        <dbReference type="RuleBase" id="RU363019"/>
    </source>
</evidence>
<evidence type="ECO:0000313" key="5">
    <source>
        <dbReference type="Proteomes" id="UP001187192"/>
    </source>
</evidence>
<keyword evidence="2" id="KW-0413">Isomerase</keyword>
<dbReference type="SUPFAM" id="SSF50891">
    <property type="entry name" value="Cyclophilin-like"/>
    <property type="match status" value="1"/>
</dbReference>
<comment type="similarity">
    <text evidence="1 2">Belongs to the cyclophilin-type PPIase family.</text>
</comment>
<dbReference type="GO" id="GO:0016018">
    <property type="term" value="F:cyclosporin A binding"/>
    <property type="evidence" value="ECO:0007669"/>
    <property type="project" value="TreeGrafter"/>
</dbReference>
<dbReference type="PANTHER" id="PTHR11071">
    <property type="entry name" value="PEPTIDYL-PROLYL CIS-TRANS ISOMERASE"/>
    <property type="match status" value="1"/>
</dbReference>
<dbReference type="Gramene" id="FCD_00034753-RA">
    <property type="protein sequence ID" value="FCD_00034753-RA:cds"/>
    <property type="gene ID" value="FCD_00034753"/>
</dbReference>
<organism evidence="4 5">
    <name type="scientific">Ficus carica</name>
    <name type="common">Common fig</name>
    <dbReference type="NCBI Taxonomy" id="3494"/>
    <lineage>
        <taxon>Eukaryota</taxon>
        <taxon>Viridiplantae</taxon>
        <taxon>Streptophyta</taxon>
        <taxon>Embryophyta</taxon>
        <taxon>Tracheophyta</taxon>
        <taxon>Spermatophyta</taxon>
        <taxon>Magnoliopsida</taxon>
        <taxon>eudicotyledons</taxon>
        <taxon>Gunneridae</taxon>
        <taxon>Pentapetalae</taxon>
        <taxon>rosids</taxon>
        <taxon>fabids</taxon>
        <taxon>Rosales</taxon>
        <taxon>Moraceae</taxon>
        <taxon>Ficeae</taxon>
        <taxon>Ficus</taxon>
    </lineage>
</organism>
<feature type="domain" description="PPIase cyclophilin-type" evidence="3">
    <location>
        <begin position="1"/>
        <end position="63"/>
    </location>
</feature>
<dbReference type="PROSITE" id="PS50072">
    <property type="entry name" value="CSA_PPIASE_2"/>
    <property type="match status" value="1"/>
</dbReference>
<dbReference type="GO" id="GO:0005737">
    <property type="term" value="C:cytoplasm"/>
    <property type="evidence" value="ECO:0007669"/>
    <property type="project" value="TreeGrafter"/>
</dbReference>
<sequence>MYADDFTVKQVAPGVLSMVNAGPDTIDGSQFLICTVKTPWLDNRHVVFEHVVDGMDVVHRLNARKRVDI</sequence>
<evidence type="ECO:0000313" key="4">
    <source>
        <dbReference type="EMBL" id="GMN60347.1"/>
    </source>
</evidence>
<dbReference type="Gene3D" id="2.40.100.10">
    <property type="entry name" value="Cyclophilin-like"/>
    <property type="match status" value="1"/>
</dbReference>
<dbReference type="InterPro" id="IPR002130">
    <property type="entry name" value="Cyclophilin-type_PPIase_dom"/>
</dbReference>
<dbReference type="PANTHER" id="PTHR11071:SF420">
    <property type="entry name" value="PEPTIDYL-PROLYL CIS-TRANS ISOMERASE CYP20-3, CHLOROPLASTIC"/>
    <property type="match status" value="1"/>
</dbReference>
<dbReference type="EMBL" id="BTGU01000098">
    <property type="protein sequence ID" value="GMN60347.1"/>
    <property type="molecule type" value="Genomic_DNA"/>
</dbReference>
<reference evidence="4" key="1">
    <citation type="submission" date="2023-07" db="EMBL/GenBank/DDBJ databases">
        <title>draft genome sequence of fig (Ficus carica).</title>
        <authorList>
            <person name="Takahashi T."/>
            <person name="Nishimura K."/>
        </authorList>
    </citation>
    <scope>NUCLEOTIDE SEQUENCE</scope>
</reference>
<dbReference type="Proteomes" id="UP001187192">
    <property type="component" value="Unassembled WGS sequence"/>
</dbReference>
<dbReference type="EC" id="5.2.1.8" evidence="2"/>
<name>A0AA88DRL7_FICCA</name>
<dbReference type="AlphaFoldDB" id="A0AA88DRL7"/>
<dbReference type="Pfam" id="PF00160">
    <property type="entry name" value="Pro_isomerase"/>
    <property type="match status" value="1"/>
</dbReference>
<dbReference type="GO" id="GO:0003755">
    <property type="term" value="F:peptidyl-prolyl cis-trans isomerase activity"/>
    <property type="evidence" value="ECO:0007669"/>
    <property type="project" value="UniProtKB-UniRule"/>
</dbReference>
<gene>
    <name evidence="4" type="ORF">TIFTF001_029445</name>
</gene>
<evidence type="ECO:0000259" key="3">
    <source>
        <dbReference type="PROSITE" id="PS50072"/>
    </source>
</evidence>
<dbReference type="InterPro" id="IPR029000">
    <property type="entry name" value="Cyclophilin-like_dom_sf"/>
</dbReference>
<comment type="function">
    <text evidence="2">PPIases accelerate the folding of proteins. It catalyzes the cis-trans isomerization of proline imidic peptide bonds in oligopeptides.</text>
</comment>
<comment type="caution">
    <text evidence="4">The sequence shown here is derived from an EMBL/GenBank/DDBJ whole genome shotgun (WGS) entry which is preliminary data.</text>
</comment>
<dbReference type="PRINTS" id="PR00153">
    <property type="entry name" value="CSAPPISMRASE"/>
</dbReference>
<evidence type="ECO:0000256" key="1">
    <source>
        <dbReference type="ARBA" id="ARBA00007365"/>
    </source>
</evidence>
<keyword evidence="5" id="KW-1185">Reference proteome</keyword>
<dbReference type="GO" id="GO:0006457">
    <property type="term" value="P:protein folding"/>
    <property type="evidence" value="ECO:0007669"/>
    <property type="project" value="TreeGrafter"/>
</dbReference>
<comment type="catalytic activity">
    <reaction evidence="2">
        <text>[protein]-peptidylproline (omega=180) = [protein]-peptidylproline (omega=0)</text>
        <dbReference type="Rhea" id="RHEA:16237"/>
        <dbReference type="Rhea" id="RHEA-COMP:10747"/>
        <dbReference type="Rhea" id="RHEA-COMP:10748"/>
        <dbReference type="ChEBI" id="CHEBI:83833"/>
        <dbReference type="ChEBI" id="CHEBI:83834"/>
        <dbReference type="EC" id="5.2.1.8"/>
    </reaction>
</comment>
<accession>A0AA88DRL7</accession>
<keyword evidence="2" id="KW-0697">Rotamase</keyword>